<organism evidence="2 3">
    <name type="scientific">Armillaria tabescens</name>
    <name type="common">Ringless honey mushroom</name>
    <name type="synonym">Agaricus tabescens</name>
    <dbReference type="NCBI Taxonomy" id="1929756"/>
    <lineage>
        <taxon>Eukaryota</taxon>
        <taxon>Fungi</taxon>
        <taxon>Dikarya</taxon>
        <taxon>Basidiomycota</taxon>
        <taxon>Agaricomycotina</taxon>
        <taxon>Agaricomycetes</taxon>
        <taxon>Agaricomycetidae</taxon>
        <taxon>Agaricales</taxon>
        <taxon>Marasmiineae</taxon>
        <taxon>Physalacriaceae</taxon>
        <taxon>Desarmillaria</taxon>
    </lineage>
</organism>
<dbReference type="GO" id="GO:0042790">
    <property type="term" value="P:nucleolar large rRNA transcription by RNA polymerase I"/>
    <property type="evidence" value="ECO:0007669"/>
    <property type="project" value="TreeGrafter"/>
</dbReference>
<dbReference type="GO" id="GO:0001164">
    <property type="term" value="F:RNA polymerase I core promoter sequence-specific DNA binding"/>
    <property type="evidence" value="ECO:0007669"/>
    <property type="project" value="InterPro"/>
</dbReference>
<dbReference type="Pfam" id="PF04090">
    <property type="entry name" value="Rrn11"/>
    <property type="match status" value="1"/>
</dbReference>
<dbReference type="GO" id="GO:0070860">
    <property type="term" value="C:RNA polymerase I core factor complex"/>
    <property type="evidence" value="ECO:0007669"/>
    <property type="project" value="TreeGrafter"/>
</dbReference>
<evidence type="ECO:0000313" key="2">
    <source>
        <dbReference type="EMBL" id="KAK0461943.1"/>
    </source>
</evidence>
<accession>A0AA39NAD4</accession>
<reference evidence="2" key="1">
    <citation type="submission" date="2023-06" db="EMBL/GenBank/DDBJ databases">
        <authorList>
            <consortium name="Lawrence Berkeley National Laboratory"/>
            <person name="Ahrendt S."/>
            <person name="Sahu N."/>
            <person name="Indic B."/>
            <person name="Wong-Bajracharya J."/>
            <person name="Merenyi Z."/>
            <person name="Ke H.-M."/>
            <person name="Monk M."/>
            <person name="Kocsube S."/>
            <person name="Drula E."/>
            <person name="Lipzen A."/>
            <person name="Balint B."/>
            <person name="Henrissat B."/>
            <person name="Andreopoulos B."/>
            <person name="Martin F.M."/>
            <person name="Harder C.B."/>
            <person name="Rigling D."/>
            <person name="Ford K.L."/>
            <person name="Foster G.D."/>
            <person name="Pangilinan J."/>
            <person name="Papanicolaou A."/>
            <person name="Barry K."/>
            <person name="LaButti K."/>
            <person name="Viragh M."/>
            <person name="Koriabine M."/>
            <person name="Yan M."/>
            <person name="Riley R."/>
            <person name="Champramary S."/>
            <person name="Plett K.L."/>
            <person name="Tsai I.J."/>
            <person name="Slot J."/>
            <person name="Sipos G."/>
            <person name="Plett J."/>
            <person name="Nagy L.G."/>
            <person name="Grigoriev I.V."/>
        </authorList>
    </citation>
    <scope>NUCLEOTIDE SEQUENCE</scope>
    <source>
        <strain evidence="2">CCBAS 213</strain>
    </source>
</reference>
<dbReference type="PANTHER" id="PTHR28244:SF1">
    <property type="entry name" value="RNA POLYMERASE I-SPECIFIC TRANSCRIPTION INITIATION FACTOR RRN11"/>
    <property type="match status" value="1"/>
</dbReference>
<dbReference type="GO" id="GO:0017025">
    <property type="term" value="F:TBP-class protein binding"/>
    <property type="evidence" value="ECO:0007669"/>
    <property type="project" value="TreeGrafter"/>
</dbReference>
<proteinExistence type="predicted"/>
<comment type="caution">
    <text evidence="2">The sequence shown here is derived from an EMBL/GenBank/DDBJ whole genome shotgun (WGS) entry which is preliminary data.</text>
</comment>
<evidence type="ECO:0000313" key="3">
    <source>
        <dbReference type="Proteomes" id="UP001175211"/>
    </source>
</evidence>
<dbReference type="InterPro" id="IPR007224">
    <property type="entry name" value="TIF_Rrn11"/>
</dbReference>
<dbReference type="PANTHER" id="PTHR28244">
    <property type="entry name" value="RNA POLYMERASE I-SPECIFIC TRANSCRIPTION INITIATION FACTOR RRN11"/>
    <property type="match status" value="1"/>
</dbReference>
<feature type="region of interest" description="Disordered" evidence="1">
    <location>
        <begin position="220"/>
        <end position="240"/>
    </location>
</feature>
<dbReference type="RefSeq" id="XP_060333681.1">
    <property type="nucleotide sequence ID" value="XM_060477080.1"/>
</dbReference>
<sequence length="240" mass="27655">MSSPFLFHSLDVGPRLSARKVHICRLYDVLELSLLRNDLPRARKAWAILARCKEMHWTTMWATAVRIIGDETFHEHDSSKKLAFLREMMLQLPDKVGRQDRVRTRVLEKRFLREVILRQIMAGHFKQALDELELYVPSFPYQDDPVLHNYAGLLSLYLSQPSGNGVDDGMLSLDSHFQGAKALDSENTIATHFLSHISKMTSQAENSDQDSDDDLMEVDIQETKLQPQRKRVRLHEDGIS</sequence>
<dbReference type="AlphaFoldDB" id="A0AA39NAD4"/>
<keyword evidence="3" id="KW-1185">Reference proteome</keyword>
<dbReference type="Proteomes" id="UP001175211">
    <property type="component" value="Unassembled WGS sequence"/>
</dbReference>
<name>A0AA39NAD4_ARMTA</name>
<protein>
    <submittedName>
        <fullName evidence="2">Uncharacterized protein</fullName>
    </submittedName>
</protein>
<dbReference type="InterPro" id="IPR053029">
    <property type="entry name" value="RNA_pol_I-specific_init_factor"/>
</dbReference>
<dbReference type="EMBL" id="JAUEPS010000010">
    <property type="protein sequence ID" value="KAK0461943.1"/>
    <property type="molecule type" value="Genomic_DNA"/>
</dbReference>
<gene>
    <name evidence="2" type="ORF">EV420DRAFT_1640242</name>
</gene>
<evidence type="ECO:0000256" key="1">
    <source>
        <dbReference type="SAM" id="MobiDB-lite"/>
    </source>
</evidence>
<dbReference type="GeneID" id="85360628"/>
<dbReference type="GO" id="GO:0001181">
    <property type="term" value="F:RNA polymerase I general transcription initiation factor activity"/>
    <property type="evidence" value="ECO:0007669"/>
    <property type="project" value="InterPro"/>
</dbReference>